<reference evidence="1 2" key="1">
    <citation type="submission" date="2021-07" db="EMBL/GenBank/DDBJ databases">
        <title>The Aristolochia fimbriata genome: insights into angiosperm evolution, floral development and chemical biosynthesis.</title>
        <authorList>
            <person name="Jiao Y."/>
        </authorList>
    </citation>
    <scope>NUCLEOTIDE SEQUENCE [LARGE SCALE GENOMIC DNA]</scope>
    <source>
        <strain evidence="1">IBCAS-2021</strain>
        <tissue evidence="1">Leaf</tissue>
    </source>
</reference>
<dbReference type="EMBL" id="JAINDJ010000002">
    <property type="protein sequence ID" value="KAG9455635.1"/>
    <property type="molecule type" value="Genomic_DNA"/>
</dbReference>
<proteinExistence type="predicted"/>
<gene>
    <name evidence="1" type="ORF">H6P81_000143</name>
</gene>
<evidence type="ECO:0000313" key="2">
    <source>
        <dbReference type="Proteomes" id="UP000825729"/>
    </source>
</evidence>
<sequence>MRHEAQRRKGFDRTFYTPLQIAVKPPRVSTSVPLPCPANIPTSHQQRESEDRLLIQSSCFRQKEEESNASFLLVETESHSESLKGSRSIRRCKMKGKPWKIFPRPLLETILSNHAQHHRVPQPLILHGPRGAGKATLILHRLLDDWNKPPHVTGYVDFGKPQSPWSSPFVSGQLPSLSSLCADLEHCLEAMVHHALRIGAISNQQIFSTLNKWHGLDGVLNHILQMNQINGPVKKSNRSAPTSGLWARAVFAYSGKANIEEIDCALGLEGQGKLSTLEETSYLREAFLSLKLAKEVLEVHQKWRANAVVHMNHTGGFSRSLANSATDWPCLLLELLSAAAEIDFFQPKLVINNIDVLRRAITTDESSVSATMYHDSLLWRLIALGINEMSLPIILITSDSYYSYRAFIDFGYPDIFISRETFGWTPEEAKMHMVSEFFNTAEWNVITDVLGTNTRHLSELYMLKESPFYHMIMEDGKGNSFEDIVDAYLAFLQVTVVNPAMEMALAIVQNFAFDAHSGKISKDRLRFGAPWRHPPENSAKCAKWAKLQLMDFIHSFINTEFGVNYFADCSLELLDDPSVNALVEVGLLYMQRDPSFIRPVSRGIQRCLVRWFVQERLKQSFLDSLLYGWHRVVGLYAPTTKLHRQGKNLRTKRKDYDSHKWLVPRAKFWIWNSSRAMS</sequence>
<dbReference type="AlphaFoldDB" id="A0AAV7F5P8"/>
<accession>A0AAV7F5P8</accession>
<dbReference type="PANTHER" id="PTHR36017:SF1">
    <property type="entry name" value="EMBRYO DEFECTIVE 1381"/>
    <property type="match status" value="1"/>
</dbReference>
<organism evidence="1 2">
    <name type="scientific">Aristolochia fimbriata</name>
    <name type="common">White veined hardy Dutchman's pipe vine</name>
    <dbReference type="NCBI Taxonomy" id="158543"/>
    <lineage>
        <taxon>Eukaryota</taxon>
        <taxon>Viridiplantae</taxon>
        <taxon>Streptophyta</taxon>
        <taxon>Embryophyta</taxon>
        <taxon>Tracheophyta</taxon>
        <taxon>Spermatophyta</taxon>
        <taxon>Magnoliopsida</taxon>
        <taxon>Magnoliidae</taxon>
        <taxon>Piperales</taxon>
        <taxon>Aristolochiaceae</taxon>
        <taxon>Aristolochia</taxon>
    </lineage>
</organism>
<comment type="caution">
    <text evidence="1">The sequence shown here is derived from an EMBL/GenBank/DDBJ whole genome shotgun (WGS) entry which is preliminary data.</text>
</comment>
<dbReference type="Proteomes" id="UP000825729">
    <property type="component" value="Unassembled WGS sequence"/>
</dbReference>
<name>A0AAV7F5P8_ARIFI</name>
<keyword evidence="2" id="KW-1185">Reference proteome</keyword>
<evidence type="ECO:0000313" key="1">
    <source>
        <dbReference type="EMBL" id="KAG9455635.1"/>
    </source>
</evidence>
<dbReference type="PANTHER" id="PTHR36017">
    <property type="entry name" value="EMBRYO DEFECTIVE 1381"/>
    <property type="match status" value="1"/>
</dbReference>
<protein>
    <submittedName>
        <fullName evidence="1">Uncharacterized protein</fullName>
    </submittedName>
</protein>